<dbReference type="InterPro" id="IPR000477">
    <property type="entry name" value="RT_dom"/>
</dbReference>
<dbReference type="Proteomes" id="UP000663872">
    <property type="component" value="Unassembled WGS sequence"/>
</dbReference>
<dbReference type="Proteomes" id="UP000663848">
    <property type="component" value="Unassembled WGS sequence"/>
</dbReference>
<evidence type="ECO:0000256" key="4">
    <source>
        <dbReference type="ARBA" id="ARBA00022759"/>
    </source>
</evidence>
<dbReference type="InterPro" id="IPR043128">
    <property type="entry name" value="Rev_trsase/Diguanyl_cyclase"/>
</dbReference>
<dbReference type="PANTHER" id="PTHR37984">
    <property type="entry name" value="PROTEIN CBG26694"/>
    <property type="match status" value="1"/>
</dbReference>
<gene>
    <name evidence="6" type="ORF">GRG538_LOCUS20252</name>
    <name evidence="7" type="ORF">QYT958_LOCUS29615</name>
</gene>
<proteinExistence type="predicted"/>
<dbReference type="CDD" id="cd01647">
    <property type="entry name" value="RT_LTR"/>
    <property type="match status" value="1"/>
</dbReference>
<dbReference type="PANTHER" id="PTHR37984:SF5">
    <property type="entry name" value="PROTEIN NYNRIN-LIKE"/>
    <property type="match status" value="1"/>
</dbReference>
<evidence type="ECO:0000313" key="7">
    <source>
        <dbReference type="EMBL" id="CAF4884515.1"/>
    </source>
</evidence>
<dbReference type="SUPFAM" id="SSF56672">
    <property type="entry name" value="DNA/RNA polymerases"/>
    <property type="match status" value="1"/>
</dbReference>
<protein>
    <recommendedName>
        <fullName evidence="5">Reverse transcriptase domain-containing protein</fullName>
    </recommendedName>
</protein>
<evidence type="ECO:0000256" key="3">
    <source>
        <dbReference type="ARBA" id="ARBA00022722"/>
    </source>
</evidence>
<evidence type="ECO:0000313" key="8">
    <source>
        <dbReference type="Proteomes" id="UP000663872"/>
    </source>
</evidence>
<evidence type="ECO:0000256" key="1">
    <source>
        <dbReference type="ARBA" id="ARBA00022679"/>
    </source>
</evidence>
<dbReference type="SUPFAM" id="SSF50630">
    <property type="entry name" value="Acid proteases"/>
    <property type="match status" value="1"/>
</dbReference>
<dbReference type="InterPro" id="IPR043502">
    <property type="entry name" value="DNA/RNA_pol_sf"/>
</dbReference>
<dbReference type="Gene3D" id="2.40.70.10">
    <property type="entry name" value="Acid Proteases"/>
    <property type="match status" value="1"/>
</dbReference>
<keyword evidence="4" id="KW-0378">Hydrolase</keyword>
<dbReference type="InterPro" id="IPR021109">
    <property type="entry name" value="Peptidase_aspartic_dom_sf"/>
</dbReference>
<keyword evidence="4" id="KW-0255">Endonuclease</keyword>
<dbReference type="Gene3D" id="3.10.10.10">
    <property type="entry name" value="HIV Type 1 Reverse Transcriptase, subunit A, domain 1"/>
    <property type="match status" value="1"/>
</dbReference>
<organism evidence="6 8">
    <name type="scientific">Rotaria socialis</name>
    <dbReference type="NCBI Taxonomy" id="392032"/>
    <lineage>
        <taxon>Eukaryota</taxon>
        <taxon>Metazoa</taxon>
        <taxon>Spiralia</taxon>
        <taxon>Gnathifera</taxon>
        <taxon>Rotifera</taxon>
        <taxon>Eurotatoria</taxon>
        <taxon>Bdelloidea</taxon>
        <taxon>Philodinida</taxon>
        <taxon>Philodinidae</taxon>
        <taxon>Rotaria</taxon>
    </lineage>
</organism>
<sequence>MTSTYDFYSCYQKSGQPFAEWKAKLCEKLRHCAFTTSALHRRPQDRALRDMYVIGTNSNKLNNYSCTVPLKVNDHDIDFQLDTGTFNTIIIINDWYKTGSPTIHPSQLQLKCYSGTRIKIKGECYVTVQYQNKNFQLLMILVNGKSEPLIGLKWINILQLDLNSLIHTRIPIEYHINKPGAAPIVPIKKPNVDQHPIPSIDELLSRLNNGEKFTKFDLSHAYLQIELDEQSKSLVVINTPLGLFRYNRMPFDISNAPAIFQKIINQVIVGVSNSIAYLGDILITGKNEEEHLQTLEMVLKRGSTEPLSNFDRSRPP</sequence>
<dbReference type="InterPro" id="IPR050951">
    <property type="entry name" value="Retrovirus_Pol_polyprotein"/>
</dbReference>
<feature type="domain" description="Reverse transcriptase" evidence="5">
    <location>
        <begin position="187"/>
        <end position="303"/>
    </location>
</feature>
<dbReference type="EMBL" id="CAJOBR010008812">
    <property type="protein sequence ID" value="CAF4884515.1"/>
    <property type="molecule type" value="Genomic_DNA"/>
</dbReference>
<evidence type="ECO:0000256" key="2">
    <source>
        <dbReference type="ARBA" id="ARBA00022695"/>
    </source>
</evidence>
<dbReference type="EMBL" id="CAJNYT010003329">
    <property type="protein sequence ID" value="CAF3551281.1"/>
    <property type="molecule type" value="Genomic_DNA"/>
</dbReference>
<reference evidence="6" key="1">
    <citation type="submission" date="2021-02" db="EMBL/GenBank/DDBJ databases">
        <authorList>
            <person name="Nowell W R."/>
        </authorList>
    </citation>
    <scope>NUCLEOTIDE SEQUENCE</scope>
</reference>
<keyword evidence="2" id="KW-0548">Nucleotidyltransferase</keyword>
<accession>A0A818K662</accession>
<evidence type="ECO:0000313" key="6">
    <source>
        <dbReference type="EMBL" id="CAF3551281.1"/>
    </source>
</evidence>
<name>A0A818K662_9BILA</name>
<evidence type="ECO:0000259" key="5">
    <source>
        <dbReference type="Pfam" id="PF00078"/>
    </source>
</evidence>
<keyword evidence="1" id="KW-0808">Transferase</keyword>
<dbReference type="Pfam" id="PF00078">
    <property type="entry name" value="RVT_1"/>
    <property type="match status" value="1"/>
</dbReference>
<comment type="caution">
    <text evidence="6">The sequence shown here is derived from an EMBL/GenBank/DDBJ whole genome shotgun (WGS) entry which is preliminary data.</text>
</comment>
<feature type="non-terminal residue" evidence="6">
    <location>
        <position position="1"/>
    </location>
</feature>
<dbReference type="AlphaFoldDB" id="A0A818K662"/>
<dbReference type="Gene3D" id="3.30.70.270">
    <property type="match status" value="1"/>
</dbReference>
<keyword evidence="3" id="KW-0540">Nuclease</keyword>